<dbReference type="PANTHER" id="PTHR43830:SF3">
    <property type="entry name" value="PROTEIN PSP1"/>
    <property type="match status" value="1"/>
</dbReference>
<feature type="compositionally biased region" description="Polar residues" evidence="1">
    <location>
        <begin position="856"/>
        <end position="866"/>
    </location>
</feature>
<feature type="compositionally biased region" description="Low complexity" evidence="1">
    <location>
        <begin position="180"/>
        <end position="189"/>
    </location>
</feature>
<accession>A0A9P6U626</accession>
<dbReference type="EMBL" id="JAAAJA010000134">
    <property type="protein sequence ID" value="KAG0261123.1"/>
    <property type="molecule type" value="Genomic_DNA"/>
</dbReference>
<sequence>MANKQRKATSGLVTPPIVSPRPIQTINEVDAPKDAAWKVVGSPPKRPMLSPPEEQARTKGSTVTTTTSTHNIPNAADNAVNNHQPLDNKHSYGLDLSSSTASIVATASSEPTYRENMTADNAGDPSGTSSGRALSATDFSPTPQQTQQQYHHQQHQNQHQYQYRNQQNPHQTPSTPSPSAPTFTSFESSPTRLDQLLGGERVPASEISNATLGIPSSRTGQDLSFGPLTIDTSSNNSNNNQSVETNSSFYASTSISNNPNRLLTDAGSGLVSPLSMPSFAWNGAMNNNDRVDPMTTLASNLGGMTTGIRQEGVAGTNHLFAMSSALEADPFVPTHYRSTRSLSLTEPPGFLSGFGNNKMFSSNSGTSNNSMFSSNNGTSNNNGNLNSGFGQEERDALGPFRAALPTMEEETEDVFDLRANRTRSYSTSAAFGSGPFFSGLSNSTNTYRDGQDSFAAPPSNTSQFAHRKMSVGSTWPSIARHNMDHGRPSIPSSSSMRRQSLTSVSSSFISPIWESPSTFLTNASAPVPPPTQHPLEREPERVARQPVLRRFSVAPSSGFQNYDRFLESENVGLSSSSSSLGMSGYDNRHPLGTDYAHSQRRHSVAGTSGSSFRPSRDPVFKLTSSLESMQLEEAEQANSWNMTAEYEHDEYHQPITMTSSTSSNDLGKGLTLSQLLHHGSLYVVEFKAGRSDLFYVADNSGLDLKRGDLVMVEADRGKDLGKITNDSIMPHQIQELQKRHAEAAALAAQQEGARAPKEIHPKRIFRPAHPSEIAQLVNKNQDEINAMKVCQTKVRQKKLPMEVVDAEYQWDRRKLTFYFQAEHRIDFRELVRDLFKIYKTRIWMYSVNPSMVSSLARENNEQSSTPRGLGSPSASPSSPQQHYSSAYHPPPEYSRHLHHLPQQQQQHNRQNSHHHQQHHHQHHHPHHAGQYQAHSQSHMQAMAREMDPQQYFSTPQQPSMCQTFQQPLEEEPLHTRFFEQFHPLQPPHPLS</sequence>
<name>A0A9P6U626_9FUNG</name>
<feature type="compositionally biased region" description="Polar residues" evidence="1">
    <location>
        <begin position="126"/>
        <end position="140"/>
    </location>
</feature>
<feature type="compositionally biased region" description="Basic residues" evidence="1">
    <location>
        <begin position="910"/>
        <end position="927"/>
    </location>
</feature>
<keyword evidence="4" id="KW-1185">Reference proteome</keyword>
<feature type="compositionally biased region" description="Low complexity" evidence="1">
    <location>
        <begin position="141"/>
        <end position="174"/>
    </location>
</feature>
<feature type="region of interest" description="Disordered" evidence="1">
    <location>
        <begin position="208"/>
        <end position="244"/>
    </location>
</feature>
<dbReference type="InterPro" id="IPR007557">
    <property type="entry name" value="PSP1_C"/>
</dbReference>
<dbReference type="Pfam" id="PF04468">
    <property type="entry name" value="PSP1"/>
    <property type="match status" value="1"/>
</dbReference>
<feature type="region of interest" description="Disordered" evidence="1">
    <location>
        <begin position="38"/>
        <end position="94"/>
    </location>
</feature>
<feature type="compositionally biased region" description="Low complexity" evidence="1">
    <location>
        <begin position="365"/>
        <end position="390"/>
    </location>
</feature>
<feature type="compositionally biased region" description="Low complexity" evidence="1">
    <location>
        <begin position="489"/>
        <end position="498"/>
    </location>
</feature>
<feature type="region of interest" description="Disordered" evidence="1">
    <location>
        <begin position="573"/>
        <end position="599"/>
    </location>
</feature>
<feature type="region of interest" description="Disordered" evidence="1">
    <location>
        <begin position="450"/>
        <end position="498"/>
    </location>
</feature>
<dbReference type="Proteomes" id="UP000726737">
    <property type="component" value="Unassembled WGS sequence"/>
</dbReference>
<feature type="region of interest" description="Disordered" evidence="1">
    <location>
        <begin position="106"/>
        <end position="189"/>
    </location>
</feature>
<feature type="region of interest" description="Disordered" evidence="1">
    <location>
        <begin position="1"/>
        <end position="20"/>
    </location>
</feature>
<feature type="compositionally biased region" description="Low complexity" evidence="1">
    <location>
        <begin position="233"/>
        <end position="244"/>
    </location>
</feature>
<feature type="domain" description="PSP1 C-terminal" evidence="2">
    <location>
        <begin position="762"/>
        <end position="847"/>
    </location>
</feature>
<feature type="compositionally biased region" description="Low complexity" evidence="1">
    <location>
        <begin position="871"/>
        <end position="887"/>
    </location>
</feature>
<feature type="compositionally biased region" description="Low complexity" evidence="1">
    <location>
        <begin position="900"/>
        <end position="909"/>
    </location>
</feature>
<feature type="compositionally biased region" description="Polar residues" evidence="1">
    <location>
        <begin position="208"/>
        <end position="222"/>
    </location>
</feature>
<dbReference type="AlphaFoldDB" id="A0A9P6U626"/>
<dbReference type="InterPro" id="IPR047767">
    <property type="entry name" value="PSP1-like"/>
</dbReference>
<protein>
    <recommendedName>
        <fullName evidence="2">PSP1 C-terminal domain-containing protein</fullName>
    </recommendedName>
</protein>
<dbReference type="PROSITE" id="PS51411">
    <property type="entry name" value="PSP1_C"/>
    <property type="match status" value="1"/>
</dbReference>
<dbReference type="NCBIfam" id="NF041131">
    <property type="entry name" value="RicT_YaaT_fam"/>
    <property type="match status" value="1"/>
</dbReference>
<feature type="region of interest" description="Disordered" evidence="1">
    <location>
        <begin position="365"/>
        <end position="392"/>
    </location>
</feature>
<evidence type="ECO:0000313" key="4">
    <source>
        <dbReference type="Proteomes" id="UP000726737"/>
    </source>
</evidence>
<reference evidence="3" key="1">
    <citation type="journal article" date="2020" name="Fungal Divers.">
        <title>Resolving the Mortierellaceae phylogeny through synthesis of multi-gene phylogenetics and phylogenomics.</title>
        <authorList>
            <person name="Vandepol N."/>
            <person name="Liber J."/>
            <person name="Desiro A."/>
            <person name="Na H."/>
            <person name="Kennedy M."/>
            <person name="Barry K."/>
            <person name="Grigoriev I.V."/>
            <person name="Miller A.N."/>
            <person name="O'Donnell K."/>
            <person name="Stajich J.E."/>
            <person name="Bonito G."/>
        </authorList>
    </citation>
    <scope>NUCLEOTIDE SEQUENCE</scope>
    <source>
        <strain evidence="3">KOD948</strain>
    </source>
</reference>
<evidence type="ECO:0000259" key="2">
    <source>
        <dbReference type="PROSITE" id="PS51411"/>
    </source>
</evidence>
<dbReference type="OrthoDB" id="243127at2759"/>
<dbReference type="GO" id="GO:0005737">
    <property type="term" value="C:cytoplasm"/>
    <property type="evidence" value="ECO:0007669"/>
    <property type="project" value="TreeGrafter"/>
</dbReference>
<feature type="region of interest" description="Disordered" evidence="1">
    <location>
        <begin position="856"/>
        <end position="940"/>
    </location>
</feature>
<dbReference type="PANTHER" id="PTHR43830">
    <property type="entry name" value="PROTEIN PSP1"/>
    <property type="match status" value="1"/>
</dbReference>
<proteinExistence type="predicted"/>
<feature type="compositionally biased region" description="Low complexity" evidence="1">
    <location>
        <begin position="573"/>
        <end position="584"/>
    </location>
</feature>
<evidence type="ECO:0000313" key="3">
    <source>
        <dbReference type="EMBL" id="KAG0261123.1"/>
    </source>
</evidence>
<gene>
    <name evidence="3" type="ORF">BG011_001336</name>
</gene>
<organism evidence="3 4">
    <name type="scientific">Mortierella polycephala</name>
    <dbReference type="NCBI Taxonomy" id="41804"/>
    <lineage>
        <taxon>Eukaryota</taxon>
        <taxon>Fungi</taxon>
        <taxon>Fungi incertae sedis</taxon>
        <taxon>Mucoromycota</taxon>
        <taxon>Mortierellomycotina</taxon>
        <taxon>Mortierellomycetes</taxon>
        <taxon>Mortierellales</taxon>
        <taxon>Mortierellaceae</taxon>
        <taxon>Mortierella</taxon>
    </lineage>
</organism>
<comment type="caution">
    <text evidence="3">The sequence shown here is derived from an EMBL/GenBank/DDBJ whole genome shotgun (WGS) entry which is preliminary data.</text>
</comment>
<evidence type="ECO:0000256" key="1">
    <source>
        <dbReference type="SAM" id="MobiDB-lite"/>
    </source>
</evidence>